<dbReference type="Gene3D" id="3.40.50.1820">
    <property type="entry name" value="alpha/beta hydrolase"/>
    <property type="match status" value="1"/>
</dbReference>
<evidence type="ECO:0000313" key="2">
    <source>
        <dbReference type="EMBL" id="MEN2784976.1"/>
    </source>
</evidence>
<dbReference type="Proteomes" id="UP001404104">
    <property type="component" value="Unassembled WGS sequence"/>
</dbReference>
<keyword evidence="2" id="KW-0378">Hydrolase</keyword>
<proteinExistence type="predicted"/>
<dbReference type="SUPFAM" id="SSF53474">
    <property type="entry name" value="alpha/beta-Hydrolases"/>
    <property type="match status" value="1"/>
</dbReference>
<dbReference type="PANTHER" id="PTHR43265">
    <property type="entry name" value="ESTERASE ESTD"/>
    <property type="match status" value="1"/>
</dbReference>
<feature type="domain" description="Serine aminopeptidase S33" evidence="1">
    <location>
        <begin position="74"/>
        <end position="267"/>
    </location>
</feature>
<organism evidence="2 3">
    <name type="scientific">Sphingomonas qilianensis</name>
    <dbReference type="NCBI Taxonomy" id="1736690"/>
    <lineage>
        <taxon>Bacteria</taxon>
        <taxon>Pseudomonadati</taxon>
        <taxon>Pseudomonadota</taxon>
        <taxon>Alphaproteobacteria</taxon>
        <taxon>Sphingomonadales</taxon>
        <taxon>Sphingomonadaceae</taxon>
        <taxon>Sphingomonas</taxon>
    </lineage>
</organism>
<dbReference type="PANTHER" id="PTHR43265:SF1">
    <property type="entry name" value="ESTERASE ESTD"/>
    <property type="match status" value="1"/>
</dbReference>
<evidence type="ECO:0000313" key="3">
    <source>
        <dbReference type="Proteomes" id="UP001404104"/>
    </source>
</evidence>
<keyword evidence="3" id="KW-1185">Reference proteome</keyword>
<dbReference type="InterPro" id="IPR022742">
    <property type="entry name" value="Hydrolase_4"/>
</dbReference>
<protein>
    <submittedName>
        <fullName evidence="2">Alpha/beta fold hydrolase</fullName>
    </submittedName>
</protein>
<dbReference type="RefSeq" id="WP_345862353.1">
    <property type="nucleotide sequence ID" value="NZ_JBDIMF010000001.1"/>
</dbReference>
<dbReference type="GO" id="GO:0016787">
    <property type="term" value="F:hydrolase activity"/>
    <property type="evidence" value="ECO:0007669"/>
    <property type="project" value="UniProtKB-KW"/>
</dbReference>
<gene>
    <name evidence="2" type="ORF">ABC969_00900</name>
</gene>
<name>A0ABU9XQL3_9SPHN</name>
<sequence length="319" mass="32647">MSILAAVLSASVTVAGAPIPAETYIEAKGPSGPLKGTMVSPATPDAPIVLIIPGSGPIDRDGNSPAGLKARSLKLLAEGLAANGIASVRIDKRGMYASAAAIPNANAVTIGDYASDVHAWATAIRRRSGANCIWVLGHSEGGLVALAAGRDSADICGLILVSTAGRPLGAVLAEQLKSNPANTPILDQALSAIATLEGGQHVEPSNLHPALLPLFSPAVQNYLIDAMAQDPAKLIAAFPKPVLILQGERDIQVGVHDAQLLKQAAPTAKLVLLRDTNHVLKTVTSDARNANIATYADPSLPLAPGVVPSIAAFITTSRR</sequence>
<accession>A0ABU9XQL3</accession>
<comment type="caution">
    <text evidence="2">The sequence shown here is derived from an EMBL/GenBank/DDBJ whole genome shotgun (WGS) entry which is preliminary data.</text>
</comment>
<reference evidence="2 3" key="1">
    <citation type="submission" date="2024-05" db="EMBL/GenBank/DDBJ databases">
        <authorList>
            <person name="Liu Q."/>
            <person name="Xin Y.-H."/>
        </authorList>
    </citation>
    <scope>NUCLEOTIDE SEQUENCE [LARGE SCALE GENOMIC DNA]</scope>
    <source>
        <strain evidence="2 3">CGMCC 1.15349</strain>
    </source>
</reference>
<evidence type="ECO:0000259" key="1">
    <source>
        <dbReference type="Pfam" id="PF12146"/>
    </source>
</evidence>
<dbReference type="InterPro" id="IPR053145">
    <property type="entry name" value="AB_hydrolase_Est10"/>
</dbReference>
<dbReference type="EMBL" id="JBDIMF010000001">
    <property type="protein sequence ID" value="MEN2784976.1"/>
    <property type="molecule type" value="Genomic_DNA"/>
</dbReference>
<dbReference type="InterPro" id="IPR029058">
    <property type="entry name" value="AB_hydrolase_fold"/>
</dbReference>
<dbReference type="Pfam" id="PF12146">
    <property type="entry name" value="Hydrolase_4"/>
    <property type="match status" value="1"/>
</dbReference>